<evidence type="ECO:0000256" key="8">
    <source>
        <dbReference type="ARBA" id="ARBA00023136"/>
    </source>
</evidence>
<dbReference type="AlphaFoldDB" id="A0A1H2RD97"/>
<proteinExistence type="predicted"/>
<keyword evidence="8 9" id="KW-0472">Membrane</keyword>
<evidence type="ECO:0000256" key="9">
    <source>
        <dbReference type="SAM" id="Phobius"/>
    </source>
</evidence>
<feature type="transmembrane region" description="Helical" evidence="9">
    <location>
        <begin position="255"/>
        <end position="273"/>
    </location>
</feature>
<dbReference type="PANTHER" id="PTHR32502">
    <property type="entry name" value="N-ACETYLGALACTOSAMINE PERMEASE II COMPONENT-RELATED"/>
    <property type="match status" value="1"/>
</dbReference>
<evidence type="ECO:0000256" key="4">
    <source>
        <dbReference type="ARBA" id="ARBA00022597"/>
    </source>
</evidence>
<keyword evidence="5" id="KW-0598">Phosphotransferase system</keyword>
<keyword evidence="11" id="KW-1185">Reference proteome</keyword>
<keyword evidence="2" id="KW-0813">Transport</keyword>
<evidence type="ECO:0000256" key="1">
    <source>
        <dbReference type="ARBA" id="ARBA00004651"/>
    </source>
</evidence>
<keyword evidence="6 9" id="KW-0812">Transmembrane</keyword>
<comment type="subcellular location">
    <subcellularLocation>
        <location evidence="1">Cell membrane</location>
        <topology evidence="1">Multi-pass membrane protein</topology>
    </subcellularLocation>
</comment>
<dbReference type="RefSeq" id="WP_200773598.1">
    <property type="nucleotide sequence ID" value="NZ_BSYN01000001.1"/>
</dbReference>
<sequence length="274" mass="29349">MSDKVNNKKLSKKELVKSWFLWLTFCQSTYSYERMQAPGFAHSMAPIINKLYDKKEDRASALQRHLVFFNTQPTIGSIIPGITAAMEEEKANGAPVSDEAINAIKTGLMGPLAGIGDTLIQGAVVPILLAICIGISREGNVLGPVLYSILVSAVVMGVSYILYMQGYRFGSNAVENLLQSGTFNKVIMAAGVLGCTVIGALTAQYVSLSTPITMTFGESKIALQADIIDKVFPGLLPLLLTFGVYKLLQKGVSPARIMLIIIVAGVVGSLIGIF</sequence>
<evidence type="ECO:0000313" key="11">
    <source>
        <dbReference type="Proteomes" id="UP000198828"/>
    </source>
</evidence>
<dbReference type="InterPro" id="IPR004704">
    <property type="entry name" value="PTS_IID_man"/>
</dbReference>
<keyword evidence="3" id="KW-1003">Cell membrane</keyword>
<dbReference type="GO" id="GO:0009401">
    <property type="term" value="P:phosphoenolpyruvate-dependent sugar phosphotransferase system"/>
    <property type="evidence" value="ECO:0007669"/>
    <property type="project" value="UniProtKB-KW"/>
</dbReference>
<dbReference type="Pfam" id="PF03613">
    <property type="entry name" value="EIID-AGA"/>
    <property type="match status" value="1"/>
</dbReference>
<feature type="transmembrane region" description="Helical" evidence="9">
    <location>
        <begin position="118"/>
        <end position="136"/>
    </location>
</feature>
<protein>
    <submittedName>
        <fullName evidence="10">PTS system, mannose-specific IID component</fullName>
    </submittedName>
</protein>
<feature type="transmembrane region" description="Helical" evidence="9">
    <location>
        <begin position="186"/>
        <end position="207"/>
    </location>
</feature>
<keyword evidence="4" id="KW-0762">Sugar transport</keyword>
<evidence type="ECO:0000256" key="3">
    <source>
        <dbReference type="ARBA" id="ARBA00022475"/>
    </source>
</evidence>
<dbReference type="PANTHER" id="PTHR32502:SF5">
    <property type="entry name" value="N-ACETYLGALACTOSAMINE PERMEASE IID COMPONENT-RELATED"/>
    <property type="match status" value="1"/>
</dbReference>
<feature type="transmembrane region" description="Helical" evidence="9">
    <location>
        <begin position="142"/>
        <end position="163"/>
    </location>
</feature>
<evidence type="ECO:0000313" key="10">
    <source>
        <dbReference type="EMBL" id="SDW17446.1"/>
    </source>
</evidence>
<reference evidence="10 11" key="1">
    <citation type="submission" date="2016-10" db="EMBL/GenBank/DDBJ databases">
        <authorList>
            <person name="de Groot N.N."/>
        </authorList>
    </citation>
    <scope>NUCLEOTIDE SEQUENCE [LARGE SCALE GENOMIC DNA]</scope>
    <source>
        <strain evidence="10 11">DSM 23310</strain>
    </source>
</reference>
<evidence type="ECO:0000256" key="7">
    <source>
        <dbReference type="ARBA" id="ARBA00022989"/>
    </source>
</evidence>
<keyword evidence="7 9" id="KW-1133">Transmembrane helix</keyword>
<dbReference type="EMBL" id="FNNG01000001">
    <property type="protein sequence ID" value="SDW17446.1"/>
    <property type="molecule type" value="Genomic_DNA"/>
</dbReference>
<dbReference type="InterPro" id="IPR050303">
    <property type="entry name" value="GatZ_KbaZ_carbometab"/>
</dbReference>
<accession>A0A1H2RD97</accession>
<evidence type="ECO:0000256" key="6">
    <source>
        <dbReference type="ARBA" id="ARBA00022692"/>
    </source>
</evidence>
<dbReference type="Proteomes" id="UP000198828">
    <property type="component" value="Unassembled WGS sequence"/>
</dbReference>
<evidence type="ECO:0000256" key="2">
    <source>
        <dbReference type="ARBA" id="ARBA00022448"/>
    </source>
</evidence>
<name>A0A1H2RD97_9FIRM</name>
<organism evidence="10 11">
    <name type="scientific">Tepidimicrobium xylanilyticum</name>
    <dbReference type="NCBI Taxonomy" id="1123352"/>
    <lineage>
        <taxon>Bacteria</taxon>
        <taxon>Bacillati</taxon>
        <taxon>Bacillota</taxon>
        <taxon>Tissierellia</taxon>
        <taxon>Tissierellales</taxon>
        <taxon>Tepidimicrobiaceae</taxon>
        <taxon>Tepidimicrobium</taxon>
    </lineage>
</organism>
<gene>
    <name evidence="10" type="ORF">SAMN05660923_00349</name>
</gene>
<evidence type="ECO:0000256" key="5">
    <source>
        <dbReference type="ARBA" id="ARBA00022683"/>
    </source>
</evidence>
<dbReference type="PROSITE" id="PS51108">
    <property type="entry name" value="PTS_EIID"/>
    <property type="match status" value="1"/>
</dbReference>
<dbReference type="GO" id="GO:0005886">
    <property type="term" value="C:plasma membrane"/>
    <property type="evidence" value="ECO:0007669"/>
    <property type="project" value="UniProtKB-SubCell"/>
</dbReference>